<proteinExistence type="predicted"/>
<dbReference type="AlphaFoldDB" id="A0AAV1SR18"/>
<sequence length="56" mass="6314">MARILLGRKPFKPKLNEPIHKIETEADSKLLLVDSITLEIKPLEISLHALTNILTP</sequence>
<comment type="caution">
    <text evidence="1">The sequence shown here is derived from an EMBL/GenBank/DDBJ whole genome shotgun (WGS) entry which is preliminary data.</text>
</comment>
<dbReference type="Proteomes" id="UP001314170">
    <property type="component" value="Unassembled WGS sequence"/>
</dbReference>
<dbReference type="EMBL" id="CAWUPB010001197">
    <property type="protein sequence ID" value="CAK7356126.1"/>
    <property type="molecule type" value="Genomic_DNA"/>
</dbReference>
<gene>
    <name evidence="1" type="ORF">DCAF_LOCUS26395</name>
</gene>
<protein>
    <submittedName>
        <fullName evidence="1">Uncharacterized protein</fullName>
    </submittedName>
</protein>
<name>A0AAV1SR18_9ROSI</name>
<keyword evidence="2" id="KW-1185">Reference proteome</keyword>
<reference evidence="1 2" key="1">
    <citation type="submission" date="2024-01" db="EMBL/GenBank/DDBJ databases">
        <authorList>
            <person name="Waweru B."/>
        </authorList>
    </citation>
    <scope>NUCLEOTIDE SEQUENCE [LARGE SCALE GENOMIC DNA]</scope>
</reference>
<organism evidence="1 2">
    <name type="scientific">Dovyalis caffra</name>
    <dbReference type="NCBI Taxonomy" id="77055"/>
    <lineage>
        <taxon>Eukaryota</taxon>
        <taxon>Viridiplantae</taxon>
        <taxon>Streptophyta</taxon>
        <taxon>Embryophyta</taxon>
        <taxon>Tracheophyta</taxon>
        <taxon>Spermatophyta</taxon>
        <taxon>Magnoliopsida</taxon>
        <taxon>eudicotyledons</taxon>
        <taxon>Gunneridae</taxon>
        <taxon>Pentapetalae</taxon>
        <taxon>rosids</taxon>
        <taxon>fabids</taxon>
        <taxon>Malpighiales</taxon>
        <taxon>Salicaceae</taxon>
        <taxon>Flacourtieae</taxon>
        <taxon>Dovyalis</taxon>
    </lineage>
</organism>
<evidence type="ECO:0000313" key="2">
    <source>
        <dbReference type="Proteomes" id="UP001314170"/>
    </source>
</evidence>
<accession>A0AAV1SR18</accession>
<evidence type="ECO:0000313" key="1">
    <source>
        <dbReference type="EMBL" id="CAK7356126.1"/>
    </source>
</evidence>